<organism evidence="2 3">
    <name type="scientific">Schizopora paradoxa</name>
    <dbReference type="NCBI Taxonomy" id="27342"/>
    <lineage>
        <taxon>Eukaryota</taxon>
        <taxon>Fungi</taxon>
        <taxon>Dikarya</taxon>
        <taxon>Basidiomycota</taxon>
        <taxon>Agaricomycotina</taxon>
        <taxon>Agaricomycetes</taxon>
        <taxon>Hymenochaetales</taxon>
        <taxon>Schizoporaceae</taxon>
        <taxon>Schizopora</taxon>
    </lineage>
</organism>
<dbReference type="EMBL" id="KQ086231">
    <property type="protein sequence ID" value="KLO06165.1"/>
    <property type="molecule type" value="Genomic_DNA"/>
</dbReference>
<keyword evidence="1" id="KW-0812">Transmembrane</keyword>
<keyword evidence="1" id="KW-1133">Transmembrane helix</keyword>
<accession>A0A0H2R317</accession>
<dbReference type="InParanoid" id="A0A0H2R317"/>
<dbReference type="STRING" id="27342.A0A0H2R317"/>
<gene>
    <name evidence="2" type="ORF">SCHPADRAFT_946331</name>
</gene>
<dbReference type="Proteomes" id="UP000053477">
    <property type="component" value="Unassembled WGS sequence"/>
</dbReference>
<evidence type="ECO:0000313" key="2">
    <source>
        <dbReference type="EMBL" id="KLO06165.1"/>
    </source>
</evidence>
<name>A0A0H2R317_9AGAM</name>
<evidence type="ECO:0000256" key="1">
    <source>
        <dbReference type="SAM" id="Phobius"/>
    </source>
</evidence>
<reference evidence="2 3" key="1">
    <citation type="submission" date="2015-04" db="EMBL/GenBank/DDBJ databases">
        <title>Complete genome sequence of Schizopora paradoxa KUC8140, a cosmopolitan wood degrader in East Asia.</title>
        <authorList>
            <consortium name="DOE Joint Genome Institute"/>
            <person name="Min B."/>
            <person name="Park H."/>
            <person name="Jang Y."/>
            <person name="Kim J.-J."/>
            <person name="Kim K.H."/>
            <person name="Pangilinan J."/>
            <person name="Lipzen A."/>
            <person name="Riley R."/>
            <person name="Grigoriev I.V."/>
            <person name="Spatafora J.W."/>
            <person name="Choi I.-G."/>
        </authorList>
    </citation>
    <scope>NUCLEOTIDE SEQUENCE [LARGE SCALE GENOMIC DNA]</scope>
    <source>
        <strain evidence="2 3">KUC8140</strain>
    </source>
</reference>
<sequence length="949" mass="105528">MSSEIPREVGDVLKSISNAQIDSRYREMMGEMREYLDKRLLEEVNHQRSATTIQMEQSLRDSRLNIEMNTEQTFTQVFSTLGEQRAMWDSFIASSRDMMSTVEGVPKKFDDVLATLEKKFESTLREVKILKDNQEYTKKEIGVVKSEMANLKGLELQVSSIGSDIKLQRTTIDARLSTLQGSTTENFHQIRDTTDHAIHDILNAISNASLTFEREPSSGAMDELQIDAISSRIMASLEEKLLRVNERFEVFTNAFPALEECVKTLKTTSEELKEKVDVISAVALPNIESKISSLSDHHDIASSRAESSLQTMGRIEESLGRLECPASSNLDATLATVSERIQLLTNELPKLGGRSQEASEEVKEKLEAISGVTLPSIESKISSLFDSHSTTSSQMLSRIDSMVDELDTQTKLTLSAERVEESIRKLERPITLDDEVKKKLDAISTVALPSIESKVSSLLDRHDGASKQIENTMGRVEESLGRLVRPERPITLDDKVKEKLDAISAIALPSIESKISSLLDRHEPMAGTQIKDTMGRVEEPLGKLGSPPVMSSLETTIITVGEQVQHVTEELPKLEERIREASKDVKERLDAMYVALPSIESKISRELSQISSMAVKLEAEFMSLGEQIQARTNVLVAPGLLEEGLPATLLSIEEKLSCLLSSKAALEPKFSQLLSKLDAISRMQEELALNTKPPKGTLSEDERTTIATEGVSYSTDAAVMGYTKLDFLSEELTFVRSLLSQLTEDVVSLRKPEGQLRSSSSVGNRISGQDDPVVDVNTLLRDVLLKIKELYDSKIEGTAAAAQSNRSHICPQISTPELQIMRCDASSLETSSSKVVRSSTGLSSWFARVATASYYPLAKALSPTSSMLFVSKRYLVTTGDQLRYHERKNRMLILSCVVIIIGILLETFRRSAYTPRASFTRPREDIPEGTIVGNYGLEYLVEWLGRWWP</sequence>
<feature type="transmembrane region" description="Helical" evidence="1">
    <location>
        <begin position="891"/>
        <end position="908"/>
    </location>
</feature>
<proteinExistence type="predicted"/>
<keyword evidence="1" id="KW-0472">Membrane</keyword>
<evidence type="ECO:0000313" key="3">
    <source>
        <dbReference type="Proteomes" id="UP000053477"/>
    </source>
</evidence>
<keyword evidence="3" id="KW-1185">Reference proteome</keyword>
<protein>
    <submittedName>
        <fullName evidence="2">Uncharacterized protein</fullName>
    </submittedName>
</protein>
<dbReference type="AlphaFoldDB" id="A0A0H2R317"/>